<dbReference type="GO" id="GO:0016887">
    <property type="term" value="F:ATP hydrolysis activity"/>
    <property type="evidence" value="ECO:0007669"/>
    <property type="project" value="InterPro"/>
</dbReference>
<dbReference type="EMBL" id="AP023366">
    <property type="protein sequence ID" value="BCJ85240.1"/>
    <property type="molecule type" value="Genomic_DNA"/>
</dbReference>
<evidence type="ECO:0000256" key="1">
    <source>
        <dbReference type="ARBA" id="ARBA00022448"/>
    </source>
</evidence>
<dbReference type="Pfam" id="PF00005">
    <property type="entry name" value="ABC_tran"/>
    <property type="match status" value="1"/>
</dbReference>
<evidence type="ECO:0000259" key="5">
    <source>
        <dbReference type="PROSITE" id="PS50893"/>
    </source>
</evidence>
<dbReference type="AlphaFoldDB" id="A0A7I8D9N4"/>
<dbReference type="SUPFAM" id="SSF52540">
    <property type="entry name" value="P-loop containing nucleoside triphosphate hydrolases"/>
    <property type="match status" value="1"/>
</dbReference>
<dbReference type="Proteomes" id="UP000593802">
    <property type="component" value="Chromosome"/>
</dbReference>
<dbReference type="RefSeq" id="WP_200759383.1">
    <property type="nucleotide sequence ID" value="NZ_AP023366.1"/>
</dbReference>
<keyword evidence="4" id="KW-1278">Translocase</keyword>
<dbReference type="PROSITE" id="PS50893">
    <property type="entry name" value="ABC_TRANSPORTER_2"/>
    <property type="match status" value="1"/>
</dbReference>
<dbReference type="InterPro" id="IPR003439">
    <property type="entry name" value="ABC_transporter-like_ATP-bd"/>
</dbReference>
<dbReference type="InterPro" id="IPR027417">
    <property type="entry name" value="P-loop_NTPase"/>
</dbReference>
<evidence type="ECO:0000256" key="3">
    <source>
        <dbReference type="ARBA" id="ARBA00022840"/>
    </source>
</evidence>
<keyword evidence="2" id="KW-0547">Nucleotide-binding</keyword>
<dbReference type="InterPro" id="IPR003593">
    <property type="entry name" value="AAA+_ATPase"/>
</dbReference>
<gene>
    <name evidence="6" type="ORF">skT53_02250</name>
</gene>
<proteinExistence type="predicted"/>
<sequence>MIQLQEVSVSFGGRSILQKISLQAEKGQSIGIIGPNGAGKSTLLKVIAGQWMPSQGEVTFAGKPIQSYGKKQLARHIAFMRQNVVYELNDRVYDTVMLGRYPFLKRFSSEQPLDHEICRQSLQRTDTWELRNRYLDQLSGGERQRVLLAQVLAQQPKLLLLDEPTTYLDLHRQVELLSFLKQEQQNGLAWIAVLHDLNLAAQFCDQLVLLDAGKLVQMAAPAIMLRSPAIEDVFQIRTVVLDIPSLHVPQIVVTGNK</sequence>
<keyword evidence="1" id="KW-0813">Transport</keyword>
<dbReference type="CDD" id="cd03214">
    <property type="entry name" value="ABC_Iron-Siderophores_B12_Hemin"/>
    <property type="match status" value="1"/>
</dbReference>
<evidence type="ECO:0000313" key="7">
    <source>
        <dbReference type="Proteomes" id="UP000593802"/>
    </source>
</evidence>
<protein>
    <submittedName>
        <fullName evidence="6">ABC transporter ATP-binding protein</fullName>
    </submittedName>
</protein>
<feature type="domain" description="ABC transporter" evidence="5">
    <location>
        <begin position="2"/>
        <end position="237"/>
    </location>
</feature>
<dbReference type="SMART" id="SM00382">
    <property type="entry name" value="AAA"/>
    <property type="match status" value="1"/>
</dbReference>
<dbReference type="KEGG" id="eff:skT53_02250"/>
<dbReference type="PANTHER" id="PTHR42794:SF1">
    <property type="entry name" value="HEMIN IMPORT ATP-BINDING PROTEIN HMUV"/>
    <property type="match status" value="1"/>
</dbReference>
<evidence type="ECO:0000313" key="6">
    <source>
        <dbReference type="EMBL" id="BCJ85240.1"/>
    </source>
</evidence>
<reference evidence="6 7" key="1">
    <citation type="submission" date="2020-08" db="EMBL/GenBank/DDBJ databases">
        <title>Complete Genome Sequence of Effusibacillus dendaii Strain skT53, Isolated from Farmland soil.</title>
        <authorList>
            <person name="Konishi T."/>
            <person name="Kawasaki H."/>
        </authorList>
    </citation>
    <scope>NUCLEOTIDE SEQUENCE [LARGE SCALE GENOMIC DNA]</scope>
    <source>
        <strain evidence="7">skT53</strain>
    </source>
</reference>
<dbReference type="FunFam" id="3.40.50.300:FF:000134">
    <property type="entry name" value="Iron-enterobactin ABC transporter ATP-binding protein"/>
    <property type="match status" value="1"/>
</dbReference>
<dbReference type="PANTHER" id="PTHR42794">
    <property type="entry name" value="HEMIN IMPORT ATP-BINDING PROTEIN HMUV"/>
    <property type="match status" value="1"/>
</dbReference>
<dbReference type="GO" id="GO:0005524">
    <property type="term" value="F:ATP binding"/>
    <property type="evidence" value="ECO:0007669"/>
    <property type="project" value="UniProtKB-KW"/>
</dbReference>
<dbReference type="Gene3D" id="3.40.50.300">
    <property type="entry name" value="P-loop containing nucleotide triphosphate hydrolases"/>
    <property type="match status" value="1"/>
</dbReference>
<dbReference type="PROSITE" id="PS00211">
    <property type="entry name" value="ABC_TRANSPORTER_1"/>
    <property type="match status" value="1"/>
</dbReference>
<evidence type="ECO:0000256" key="2">
    <source>
        <dbReference type="ARBA" id="ARBA00022741"/>
    </source>
</evidence>
<keyword evidence="3 6" id="KW-0067">ATP-binding</keyword>
<keyword evidence="7" id="KW-1185">Reference proteome</keyword>
<organism evidence="6 7">
    <name type="scientific">Effusibacillus dendaii</name>
    <dbReference type="NCBI Taxonomy" id="2743772"/>
    <lineage>
        <taxon>Bacteria</taxon>
        <taxon>Bacillati</taxon>
        <taxon>Bacillota</taxon>
        <taxon>Bacilli</taxon>
        <taxon>Bacillales</taxon>
        <taxon>Alicyclobacillaceae</taxon>
        <taxon>Effusibacillus</taxon>
    </lineage>
</organism>
<dbReference type="InterPro" id="IPR017871">
    <property type="entry name" value="ABC_transporter-like_CS"/>
</dbReference>
<evidence type="ECO:0000256" key="4">
    <source>
        <dbReference type="ARBA" id="ARBA00022967"/>
    </source>
</evidence>
<name>A0A7I8D9N4_9BACL</name>
<accession>A0A7I8D9N4</accession>